<name>A0A7C0XAB7_UNCW3</name>
<keyword evidence="1" id="KW-0547">Nucleotide-binding</keyword>
<comment type="catalytic activity">
    <reaction evidence="1">
        <text>L-glutamyl-tRNA(Gln) + L-glutamine + ATP + H2O = L-glutaminyl-tRNA(Gln) + L-glutamate + ADP + phosphate + H(+)</text>
        <dbReference type="Rhea" id="RHEA:17521"/>
        <dbReference type="Rhea" id="RHEA-COMP:9681"/>
        <dbReference type="Rhea" id="RHEA-COMP:9684"/>
        <dbReference type="ChEBI" id="CHEBI:15377"/>
        <dbReference type="ChEBI" id="CHEBI:15378"/>
        <dbReference type="ChEBI" id="CHEBI:29985"/>
        <dbReference type="ChEBI" id="CHEBI:30616"/>
        <dbReference type="ChEBI" id="CHEBI:43474"/>
        <dbReference type="ChEBI" id="CHEBI:58359"/>
        <dbReference type="ChEBI" id="CHEBI:78520"/>
        <dbReference type="ChEBI" id="CHEBI:78521"/>
        <dbReference type="ChEBI" id="CHEBI:456216"/>
    </reaction>
</comment>
<dbReference type="GO" id="GO:0006450">
    <property type="term" value="P:regulation of translational fidelity"/>
    <property type="evidence" value="ECO:0007669"/>
    <property type="project" value="InterPro"/>
</dbReference>
<comment type="function">
    <text evidence="1">Allows the formation of correctly charged Asn-tRNA(Asn) or Gln-tRNA(Gln) through the transamidation of misacylated Asp-tRNA(Asn) or Glu-tRNA(Gln) in organisms which lack either or both of asparaginyl-tRNA or glutaminyl-tRNA synthetases. The reaction takes place in the presence of glutamine and ATP through an activated phospho-Asp-tRNA(Asn) or phospho-Glu-tRNA(Gln).</text>
</comment>
<dbReference type="NCBIfam" id="TIGR00135">
    <property type="entry name" value="gatC"/>
    <property type="match status" value="1"/>
</dbReference>
<keyword evidence="1" id="KW-0648">Protein biosynthesis</keyword>
<comment type="subunit">
    <text evidence="1">Heterotrimer of A, B and C subunits.</text>
</comment>
<comment type="similarity">
    <text evidence="1">Belongs to the GatC family.</text>
</comment>
<reference evidence="2" key="1">
    <citation type="journal article" date="2020" name="mSystems">
        <title>Genome- and Community-Level Interaction Insights into Carbon Utilization and Element Cycling Functions of Hydrothermarchaeota in Hydrothermal Sediment.</title>
        <authorList>
            <person name="Zhou Z."/>
            <person name="Liu Y."/>
            <person name="Xu W."/>
            <person name="Pan J."/>
            <person name="Luo Z.H."/>
            <person name="Li M."/>
        </authorList>
    </citation>
    <scope>NUCLEOTIDE SEQUENCE [LARGE SCALE GENOMIC DNA]</scope>
    <source>
        <strain evidence="2">HyVt-237</strain>
    </source>
</reference>
<keyword evidence="1" id="KW-0067">ATP-binding</keyword>
<dbReference type="Gene3D" id="1.10.20.60">
    <property type="entry name" value="Glu-tRNAGln amidotransferase C subunit, N-terminal domain"/>
    <property type="match status" value="1"/>
</dbReference>
<protein>
    <recommendedName>
        <fullName evidence="1">Aspartyl/glutamyl-tRNA(Asn/Gln) amidotransferase subunit C</fullName>
        <shortName evidence="1">Asp/Glu-ADT subunit C</shortName>
        <ecNumber evidence="1">6.3.5.-</ecNumber>
    </recommendedName>
</protein>
<dbReference type="GO" id="GO:0050567">
    <property type="term" value="F:glutaminyl-tRNA synthase (glutamine-hydrolyzing) activity"/>
    <property type="evidence" value="ECO:0007669"/>
    <property type="project" value="UniProtKB-UniRule"/>
</dbReference>
<dbReference type="SUPFAM" id="SSF141000">
    <property type="entry name" value="Glu-tRNAGln amidotransferase C subunit"/>
    <property type="match status" value="1"/>
</dbReference>
<dbReference type="Pfam" id="PF02686">
    <property type="entry name" value="GatC"/>
    <property type="match status" value="1"/>
</dbReference>
<dbReference type="GO" id="GO:0070681">
    <property type="term" value="P:glutaminyl-tRNAGln biosynthesis via transamidation"/>
    <property type="evidence" value="ECO:0007669"/>
    <property type="project" value="TreeGrafter"/>
</dbReference>
<dbReference type="Proteomes" id="UP000885931">
    <property type="component" value="Unassembled WGS sequence"/>
</dbReference>
<dbReference type="AlphaFoldDB" id="A0A7C0XAB7"/>
<gene>
    <name evidence="1 2" type="primary">gatC</name>
    <name evidence="2" type="ORF">ENG67_02115</name>
</gene>
<proteinExistence type="inferred from homology"/>
<dbReference type="PANTHER" id="PTHR15004:SF0">
    <property type="entry name" value="GLUTAMYL-TRNA(GLN) AMIDOTRANSFERASE SUBUNIT C, MITOCHONDRIAL"/>
    <property type="match status" value="1"/>
</dbReference>
<dbReference type="InterPro" id="IPR036113">
    <property type="entry name" value="Asp/Glu-ADT_sf_sub_c"/>
</dbReference>
<keyword evidence="1" id="KW-0436">Ligase</keyword>
<dbReference type="GO" id="GO:0006412">
    <property type="term" value="P:translation"/>
    <property type="evidence" value="ECO:0007669"/>
    <property type="project" value="UniProtKB-UniRule"/>
</dbReference>
<comment type="caution">
    <text evidence="2">The sequence shown here is derived from an EMBL/GenBank/DDBJ whole genome shotgun (WGS) entry which is preliminary data.</text>
</comment>
<comment type="catalytic activity">
    <reaction evidence="1">
        <text>L-aspartyl-tRNA(Asn) + L-glutamine + ATP + H2O = L-asparaginyl-tRNA(Asn) + L-glutamate + ADP + phosphate + 2 H(+)</text>
        <dbReference type="Rhea" id="RHEA:14513"/>
        <dbReference type="Rhea" id="RHEA-COMP:9674"/>
        <dbReference type="Rhea" id="RHEA-COMP:9677"/>
        <dbReference type="ChEBI" id="CHEBI:15377"/>
        <dbReference type="ChEBI" id="CHEBI:15378"/>
        <dbReference type="ChEBI" id="CHEBI:29985"/>
        <dbReference type="ChEBI" id="CHEBI:30616"/>
        <dbReference type="ChEBI" id="CHEBI:43474"/>
        <dbReference type="ChEBI" id="CHEBI:58359"/>
        <dbReference type="ChEBI" id="CHEBI:78515"/>
        <dbReference type="ChEBI" id="CHEBI:78516"/>
        <dbReference type="ChEBI" id="CHEBI:456216"/>
    </reaction>
</comment>
<dbReference type="GO" id="GO:0005524">
    <property type="term" value="F:ATP binding"/>
    <property type="evidence" value="ECO:0007669"/>
    <property type="project" value="UniProtKB-KW"/>
</dbReference>
<organism evidence="2">
    <name type="scientific">candidate division WOR-3 bacterium</name>
    <dbReference type="NCBI Taxonomy" id="2052148"/>
    <lineage>
        <taxon>Bacteria</taxon>
        <taxon>Bacteria division WOR-3</taxon>
    </lineage>
</organism>
<dbReference type="EC" id="6.3.5.-" evidence="1"/>
<evidence type="ECO:0000256" key="1">
    <source>
        <dbReference type="HAMAP-Rule" id="MF_00122"/>
    </source>
</evidence>
<dbReference type="EMBL" id="DRBW01000077">
    <property type="protein sequence ID" value="HDM89985.1"/>
    <property type="molecule type" value="Genomic_DNA"/>
</dbReference>
<sequence length="107" mass="13122">MRRWASMKKVDLDVRHIARLARLRLSPEEEKKMEVHFRRMLEFVEILDELDLRLIEPMVYPHEGFQRLRDDVPRKGLERENALMDAPDQYLFYFRVPSPLRKVMKRK</sequence>
<dbReference type="InterPro" id="IPR003837">
    <property type="entry name" value="GatC"/>
</dbReference>
<accession>A0A7C0XAB7</accession>
<evidence type="ECO:0000313" key="2">
    <source>
        <dbReference type="EMBL" id="HDM89985.1"/>
    </source>
</evidence>
<dbReference type="HAMAP" id="MF_00122">
    <property type="entry name" value="GatC"/>
    <property type="match status" value="1"/>
</dbReference>
<dbReference type="PANTHER" id="PTHR15004">
    <property type="entry name" value="GLUTAMYL-TRNA(GLN) AMIDOTRANSFERASE SUBUNIT C, MITOCHONDRIAL"/>
    <property type="match status" value="1"/>
</dbReference>